<feature type="domain" description="DUF1540" evidence="1">
    <location>
        <begin position="9"/>
        <end position="70"/>
    </location>
</feature>
<name>A0ABQ1YII6_9BACL</name>
<comment type="caution">
    <text evidence="2">The sequence shown here is derived from an EMBL/GenBank/DDBJ whole genome shotgun (WGS) entry which is preliminary data.</text>
</comment>
<proteinExistence type="predicted"/>
<evidence type="ECO:0000313" key="3">
    <source>
        <dbReference type="Proteomes" id="UP000659344"/>
    </source>
</evidence>
<dbReference type="Pfam" id="PF07561">
    <property type="entry name" value="DUF1540"/>
    <property type="match status" value="1"/>
</dbReference>
<dbReference type="InterPro" id="IPR011437">
    <property type="entry name" value="DUF1540"/>
</dbReference>
<evidence type="ECO:0000259" key="1">
    <source>
        <dbReference type="Pfam" id="PF07561"/>
    </source>
</evidence>
<sequence length="75" mass="8253">MPNGNKPIVKCSVSNCTYWGEHNLCQADAIMIDIDQHANKQYNAEFAGESFDSDHQDKAGTSSATCCHTFRPKSS</sequence>
<dbReference type="EMBL" id="BMFT01000001">
    <property type="protein sequence ID" value="GGH26585.1"/>
    <property type="molecule type" value="Genomic_DNA"/>
</dbReference>
<gene>
    <name evidence="2" type="ORF">GCM10008013_27510</name>
</gene>
<reference evidence="3" key="1">
    <citation type="journal article" date="2019" name="Int. J. Syst. Evol. Microbiol.">
        <title>The Global Catalogue of Microorganisms (GCM) 10K type strain sequencing project: providing services to taxonomists for standard genome sequencing and annotation.</title>
        <authorList>
            <consortium name="The Broad Institute Genomics Platform"/>
            <consortium name="The Broad Institute Genome Sequencing Center for Infectious Disease"/>
            <person name="Wu L."/>
            <person name="Ma J."/>
        </authorList>
    </citation>
    <scope>NUCLEOTIDE SEQUENCE [LARGE SCALE GENOMIC DNA]</scope>
    <source>
        <strain evidence="3">CGMCC 1.12769</strain>
    </source>
</reference>
<dbReference type="RefSeq" id="WP_188539623.1">
    <property type="nucleotide sequence ID" value="NZ_BMFT01000001.1"/>
</dbReference>
<evidence type="ECO:0000313" key="2">
    <source>
        <dbReference type="EMBL" id="GGH26585.1"/>
    </source>
</evidence>
<protein>
    <recommendedName>
        <fullName evidence="1">DUF1540 domain-containing protein</fullName>
    </recommendedName>
</protein>
<keyword evidence="3" id="KW-1185">Reference proteome</keyword>
<dbReference type="Proteomes" id="UP000659344">
    <property type="component" value="Unassembled WGS sequence"/>
</dbReference>
<organism evidence="2 3">
    <name type="scientific">Paenibacillus segetis</name>
    <dbReference type="NCBI Taxonomy" id="1325360"/>
    <lineage>
        <taxon>Bacteria</taxon>
        <taxon>Bacillati</taxon>
        <taxon>Bacillota</taxon>
        <taxon>Bacilli</taxon>
        <taxon>Bacillales</taxon>
        <taxon>Paenibacillaceae</taxon>
        <taxon>Paenibacillus</taxon>
    </lineage>
</organism>
<accession>A0ABQ1YII6</accession>